<keyword evidence="2 7" id="KW-0812">Transmembrane</keyword>
<feature type="domain" description="Major facilitator superfamily (MFS) profile" evidence="8">
    <location>
        <begin position="37"/>
        <end position="569"/>
    </location>
</feature>
<feature type="compositionally biased region" description="Polar residues" evidence="6">
    <location>
        <begin position="1"/>
        <end position="10"/>
    </location>
</feature>
<dbReference type="Pfam" id="PF07690">
    <property type="entry name" value="MFS_1"/>
    <property type="match status" value="1"/>
</dbReference>
<evidence type="ECO:0000313" key="9">
    <source>
        <dbReference type="EMBL" id="MFC1416177.1"/>
    </source>
</evidence>
<feature type="transmembrane region" description="Helical" evidence="7">
    <location>
        <begin position="258"/>
        <end position="275"/>
    </location>
</feature>
<dbReference type="RefSeq" id="WP_380533201.1">
    <property type="nucleotide sequence ID" value="NZ_JBHFAB010000003.1"/>
</dbReference>
<evidence type="ECO:0000256" key="7">
    <source>
        <dbReference type="SAM" id="Phobius"/>
    </source>
</evidence>
<proteinExistence type="predicted"/>
<feature type="transmembrane region" description="Helical" evidence="7">
    <location>
        <begin position="195"/>
        <end position="212"/>
    </location>
</feature>
<reference evidence="9 10" key="1">
    <citation type="submission" date="2024-09" db="EMBL/GenBank/DDBJ databases">
        <authorList>
            <person name="Lee S.D."/>
        </authorList>
    </citation>
    <scope>NUCLEOTIDE SEQUENCE [LARGE SCALE GENOMIC DNA]</scope>
    <source>
        <strain evidence="9 10">N8-3</strain>
    </source>
</reference>
<dbReference type="Gene3D" id="1.20.1250.20">
    <property type="entry name" value="MFS general substrate transporter like domains"/>
    <property type="match status" value="1"/>
</dbReference>
<comment type="subcellular location">
    <subcellularLocation>
        <location evidence="1">Cell membrane</location>
        <topology evidence="1">Multi-pass membrane protein</topology>
    </subcellularLocation>
</comment>
<dbReference type="PANTHER" id="PTHR42718">
    <property type="entry name" value="MAJOR FACILITATOR SUPERFAMILY MULTIDRUG TRANSPORTER MFSC"/>
    <property type="match status" value="1"/>
</dbReference>
<feature type="region of interest" description="Disordered" evidence="6">
    <location>
        <begin position="1"/>
        <end position="31"/>
    </location>
</feature>
<dbReference type="Gene3D" id="1.20.1720.10">
    <property type="entry name" value="Multidrug resistance protein D"/>
    <property type="match status" value="1"/>
</dbReference>
<evidence type="ECO:0000256" key="3">
    <source>
        <dbReference type="ARBA" id="ARBA00022989"/>
    </source>
</evidence>
<name>A0ABV6VR55_9ACTN</name>
<evidence type="ECO:0000256" key="4">
    <source>
        <dbReference type="ARBA" id="ARBA00023136"/>
    </source>
</evidence>
<feature type="transmembrane region" description="Helical" evidence="7">
    <location>
        <begin position="333"/>
        <end position="356"/>
    </location>
</feature>
<dbReference type="CDD" id="cd17321">
    <property type="entry name" value="MFS_MMR_MDR_like"/>
    <property type="match status" value="1"/>
</dbReference>
<protein>
    <submittedName>
        <fullName evidence="9">MFS transporter</fullName>
    </submittedName>
</protein>
<keyword evidence="10" id="KW-1185">Reference proteome</keyword>
<dbReference type="SUPFAM" id="SSF103473">
    <property type="entry name" value="MFS general substrate transporter"/>
    <property type="match status" value="1"/>
</dbReference>
<feature type="transmembrane region" description="Helical" evidence="7">
    <location>
        <begin position="103"/>
        <end position="121"/>
    </location>
</feature>
<keyword evidence="5" id="KW-0046">Antibiotic resistance</keyword>
<dbReference type="EMBL" id="JBHFAB010000003">
    <property type="protein sequence ID" value="MFC1416177.1"/>
    <property type="molecule type" value="Genomic_DNA"/>
</dbReference>
<dbReference type="PANTHER" id="PTHR42718:SF39">
    <property type="entry name" value="ACTINORHODIN TRANSPORTER-RELATED"/>
    <property type="match status" value="1"/>
</dbReference>
<feature type="transmembrane region" description="Helical" evidence="7">
    <location>
        <begin position="38"/>
        <end position="60"/>
    </location>
</feature>
<feature type="transmembrane region" description="Helical" evidence="7">
    <location>
        <begin position="296"/>
        <end position="321"/>
    </location>
</feature>
<dbReference type="InterPro" id="IPR011701">
    <property type="entry name" value="MFS"/>
</dbReference>
<feature type="transmembrane region" description="Helical" evidence="7">
    <location>
        <begin position="394"/>
        <end position="417"/>
    </location>
</feature>
<sequence>MAISSEPTSDTEPKAARPVPSADTPPAETGDPKRWQALLVLLVAAFLDMLDSTVANVAAPSMQRGLHAGYSAIQWVLVGYQMAFALMLILGGRLGDIFGRKKVFLLGVAGFTLFSLASGCAQEPWQLVAARVAQGACAGIMVPQVMSIIHVTFSAKEKGTAFALYGSISGLAATIGLAAGGLLVDWNLFGLDWRIIFLINVPVGIAGVIYGAKVIRESKASSALRLDGFGLLLITLGVVMFIYPLLQGRELGWPVEGFVSMGLSVPVLVGFVLWQRRRISSGSSPLVEMSMFRIRSFSSGLAANLAFYIGMGMFSIAWTLYMQIGQGWSPMHAGLTSLFFCVGAFFASTGSLMVLVPKFGRKVLHIGAVVLVAGLLGYIWVAGHYGHSIHSWQLGLPLFVIGIGFGAVATPLPVIIIGDVPHQDAGSASGLVHTDIQLGFAIGGALVSVVFFGGLAAGTASSVDHITPQLRQQLVATASVAPGQVDSTIAAYRTCAVDRSKEKDPSTVPGSCTSVPALQDPKVAAVLGSATKTVTGDAFADSMQASLWTFGGIVALVFLLMFAIPKQAAEQTFEDGELSGAAGEAAAAV</sequence>
<dbReference type="InterPro" id="IPR036259">
    <property type="entry name" value="MFS_trans_sf"/>
</dbReference>
<dbReference type="Proteomes" id="UP001592531">
    <property type="component" value="Unassembled WGS sequence"/>
</dbReference>
<keyword evidence="3 7" id="KW-1133">Transmembrane helix</keyword>
<dbReference type="InterPro" id="IPR020846">
    <property type="entry name" value="MFS_dom"/>
</dbReference>
<gene>
    <name evidence="9" type="ORF">ACEZDE_05925</name>
</gene>
<keyword evidence="4 7" id="KW-0472">Membrane</keyword>
<comment type="caution">
    <text evidence="9">The sequence shown here is derived from an EMBL/GenBank/DDBJ whole genome shotgun (WGS) entry which is preliminary data.</text>
</comment>
<evidence type="ECO:0000313" key="10">
    <source>
        <dbReference type="Proteomes" id="UP001592531"/>
    </source>
</evidence>
<feature type="transmembrane region" description="Helical" evidence="7">
    <location>
        <begin position="363"/>
        <end position="382"/>
    </location>
</feature>
<evidence type="ECO:0000256" key="1">
    <source>
        <dbReference type="ARBA" id="ARBA00004651"/>
    </source>
</evidence>
<organism evidence="9 10">
    <name type="scientific">Streptacidiphilus cavernicola</name>
    <dbReference type="NCBI Taxonomy" id="3342716"/>
    <lineage>
        <taxon>Bacteria</taxon>
        <taxon>Bacillati</taxon>
        <taxon>Actinomycetota</taxon>
        <taxon>Actinomycetes</taxon>
        <taxon>Kitasatosporales</taxon>
        <taxon>Streptomycetaceae</taxon>
        <taxon>Streptacidiphilus</taxon>
    </lineage>
</organism>
<feature type="transmembrane region" description="Helical" evidence="7">
    <location>
        <begin position="224"/>
        <end position="246"/>
    </location>
</feature>
<evidence type="ECO:0000256" key="5">
    <source>
        <dbReference type="ARBA" id="ARBA00023251"/>
    </source>
</evidence>
<feature type="transmembrane region" description="Helical" evidence="7">
    <location>
        <begin position="162"/>
        <end position="183"/>
    </location>
</feature>
<evidence type="ECO:0000256" key="6">
    <source>
        <dbReference type="SAM" id="MobiDB-lite"/>
    </source>
</evidence>
<dbReference type="PROSITE" id="PS50850">
    <property type="entry name" value="MFS"/>
    <property type="match status" value="1"/>
</dbReference>
<feature type="transmembrane region" description="Helical" evidence="7">
    <location>
        <begin position="72"/>
        <end position="91"/>
    </location>
</feature>
<evidence type="ECO:0000256" key="2">
    <source>
        <dbReference type="ARBA" id="ARBA00022692"/>
    </source>
</evidence>
<evidence type="ECO:0000259" key="8">
    <source>
        <dbReference type="PROSITE" id="PS50850"/>
    </source>
</evidence>
<accession>A0ABV6VR55</accession>
<feature type="transmembrane region" description="Helical" evidence="7">
    <location>
        <begin position="133"/>
        <end position="155"/>
    </location>
</feature>
<dbReference type="PRINTS" id="PR01036">
    <property type="entry name" value="TCRTETB"/>
</dbReference>
<feature type="transmembrane region" description="Helical" evidence="7">
    <location>
        <begin position="545"/>
        <end position="564"/>
    </location>
</feature>
<feature type="transmembrane region" description="Helical" evidence="7">
    <location>
        <begin position="438"/>
        <end position="460"/>
    </location>
</feature>